<reference evidence="4 5" key="1">
    <citation type="journal article" date="2016" name="Int. J. Syst. Evol. Microbiol.">
        <title>Pseudaminobacter manganicus sp. nov., isolated from sludge of a manganese mine.</title>
        <authorList>
            <person name="Li J."/>
            <person name="Huang J."/>
            <person name="Liao S."/>
            <person name="Wang G."/>
        </authorList>
    </citation>
    <scope>NUCLEOTIDE SEQUENCE [LARGE SCALE GENOMIC DNA]</scope>
    <source>
        <strain evidence="4 5">JH-7</strain>
    </source>
</reference>
<feature type="domain" description="Sulfatase N-terminal" evidence="3">
    <location>
        <begin position="21"/>
        <end position="66"/>
    </location>
</feature>
<evidence type="ECO:0000256" key="2">
    <source>
        <dbReference type="ARBA" id="ARBA00022801"/>
    </source>
</evidence>
<dbReference type="InterPro" id="IPR000917">
    <property type="entry name" value="Sulfatase_N"/>
</dbReference>
<dbReference type="PANTHER" id="PTHR42693:SF53">
    <property type="entry name" value="ENDO-4-O-SULFATASE"/>
    <property type="match status" value="1"/>
</dbReference>
<dbReference type="Pfam" id="PF00884">
    <property type="entry name" value="Sulfatase"/>
    <property type="match status" value="1"/>
</dbReference>
<comment type="similarity">
    <text evidence="1">Belongs to the sulfatase family.</text>
</comment>
<dbReference type="SUPFAM" id="SSF53649">
    <property type="entry name" value="Alkaline phosphatase-like"/>
    <property type="match status" value="1"/>
</dbReference>
<protein>
    <recommendedName>
        <fullName evidence="3">Sulfatase N-terminal domain-containing protein</fullName>
    </recommendedName>
</protein>
<name>A0A1V8RLQ1_9HYPH</name>
<evidence type="ECO:0000313" key="4">
    <source>
        <dbReference type="EMBL" id="OQM74074.1"/>
    </source>
</evidence>
<keyword evidence="2" id="KW-0378">Hydrolase</keyword>
<comment type="caution">
    <text evidence="4">The sequence shown here is derived from an EMBL/GenBank/DDBJ whole genome shotgun (WGS) entry which is preliminary data.</text>
</comment>
<evidence type="ECO:0000256" key="1">
    <source>
        <dbReference type="ARBA" id="ARBA00008779"/>
    </source>
</evidence>
<dbReference type="InterPro" id="IPR017850">
    <property type="entry name" value="Alkaline_phosphatase_core_sf"/>
</dbReference>
<sequence>MHSKWMEGCLSDSRDDQKKKPNIVWFCTDQQRFDTIASLGNPHIRTPAIDRLVRGGVAFTRHYVNGGVKSGHAAA</sequence>
<dbReference type="EMBL" id="MDET01000042">
    <property type="protein sequence ID" value="OQM74074.1"/>
    <property type="molecule type" value="Genomic_DNA"/>
</dbReference>
<dbReference type="InterPro" id="IPR050738">
    <property type="entry name" value="Sulfatase"/>
</dbReference>
<proteinExistence type="inferred from homology"/>
<dbReference type="STRING" id="1873176.BFN67_22930"/>
<dbReference type="Gene3D" id="3.40.720.10">
    <property type="entry name" value="Alkaline Phosphatase, subunit A"/>
    <property type="match status" value="1"/>
</dbReference>
<gene>
    <name evidence="4" type="ORF">BFN67_22930</name>
</gene>
<organism evidence="4 5">
    <name type="scientific">Manganibacter manganicus</name>
    <dbReference type="NCBI Taxonomy" id="1873176"/>
    <lineage>
        <taxon>Bacteria</taxon>
        <taxon>Pseudomonadati</taxon>
        <taxon>Pseudomonadota</taxon>
        <taxon>Alphaproteobacteria</taxon>
        <taxon>Hyphomicrobiales</taxon>
        <taxon>Phyllobacteriaceae</taxon>
        <taxon>Manganibacter</taxon>
    </lineage>
</organism>
<dbReference type="GO" id="GO:0004065">
    <property type="term" value="F:arylsulfatase activity"/>
    <property type="evidence" value="ECO:0007669"/>
    <property type="project" value="TreeGrafter"/>
</dbReference>
<dbReference type="AlphaFoldDB" id="A0A1V8RLQ1"/>
<keyword evidence="5" id="KW-1185">Reference proteome</keyword>
<dbReference type="Proteomes" id="UP000191905">
    <property type="component" value="Unassembled WGS sequence"/>
</dbReference>
<dbReference type="PANTHER" id="PTHR42693">
    <property type="entry name" value="ARYLSULFATASE FAMILY MEMBER"/>
    <property type="match status" value="1"/>
</dbReference>
<evidence type="ECO:0000313" key="5">
    <source>
        <dbReference type="Proteomes" id="UP000191905"/>
    </source>
</evidence>
<accession>A0A1V8RLQ1</accession>
<evidence type="ECO:0000259" key="3">
    <source>
        <dbReference type="Pfam" id="PF00884"/>
    </source>
</evidence>